<evidence type="ECO:0000313" key="5">
    <source>
        <dbReference type="Proteomes" id="UP000561726"/>
    </source>
</evidence>
<dbReference type="Proteomes" id="UP000029864">
    <property type="component" value="Unassembled WGS sequence"/>
</dbReference>
<evidence type="ECO:0000313" key="2">
    <source>
        <dbReference type="EMBL" id="KGJ71819.1"/>
    </source>
</evidence>
<keyword evidence="1" id="KW-0812">Transmembrane</keyword>
<reference evidence="2 4" key="1">
    <citation type="submission" date="2014-08" db="EMBL/GenBank/DDBJ databases">
        <authorList>
            <person name="Sisinthy S."/>
        </authorList>
    </citation>
    <scope>NUCLEOTIDE SEQUENCE [LARGE SCALE GENOMIC DNA]</scope>
    <source>
        <strain evidence="2 4">RuG17</strain>
    </source>
</reference>
<keyword evidence="4" id="KW-1185">Reference proteome</keyword>
<evidence type="ECO:0000256" key="1">
    <source>
        <dbReference type="SAM" id="Phobius"/>
    </source>
</evidence>
<dbReference type="EMBL" id="JPXF01000128">
    <property type="protein sequence ID" value="KGJ71819.1"/>
    <property type="molecule type" value="Genomic_DNA"/>
</dbReference>
<gene>
    <name evidence="3" type="ORF">BJ997_001205</name>
    <name evidence="2" type="ORF">GY21_19610</name>
</gene>
<dbReference type="STRING" id="1001240.GY21_19610"/>
<dbReference type="OrthoDB" id="5072977at2"/>
<organism evidence="2 4">
    <name type="scientific">Cryobacterium roopkundense</name>
    <dbReference type="NCBI Taxonomy" id="1001240"/>
    <lineage>
        <taxon>Bacteria</taxon>
        <taxon>Bacillati</taxon>
        <taxon>Actinomycetota</taxon>
        <taxon>Actinomycetes</taxon>
        <taxon>Micrococcales</taxon>
        <taxon>Microbacteriaceae</taxon>
        <taxon>Cryobacterium</taxon>
    </lineage>
</organism>
<feature type="transmembrane region" description="Helical" evidence="1">
    <location>
        <begin position="65"/>
        <end position="87"/>
    </location>
</feature>
<protein>
    <recommendedName>
        <fullName evidence="6">Major facilitator superfamily (MFS) profile domain-containing protein</fullName>
    </recommendedName>
</protein>
<dbReference type="AlphaFoldDB" id="A0A099J061"/>
<name>A0A099J061_9MICO</name>
<evidence type="ECO:0000313" key="4">
    <source>
        <dbReference type="Proteomes" id="UP000029864"/>
    </source>
</evidence>
<dbReference type="RefSeq" id="WP_035840071.1">
    <property type="nucleotide sequence ID" value="NZ_JACHBQ010000001.1"/>
</dbReference>
<evidence type="ECO:0000313" key="3">
    <source>
        <dbReference type="EMBL" id="MBB5640657.1"/>
    </source>
</evidence>
<evidence type="ECO:0008006" key="6">
    <source>
        <dbReference type="Google" id="ProtNLM"/>
    </source>
</evidence>
<comment type="caution">
    <text evidence="2">The sequence shown here is derived from an EMBL/GenBank/DDBJ whole genome shotgun (WGS) entry which is preliminary data.</text>
</comment>
<accession>A0A099J061</accession>
<sequence length="102" mass="10997">MSWVLLAATIAMGVGGILAYRGVWTSWASRPLGYGVGFMLLYVAIGAGAIRLAEVFVDVASVEWLAVVLLFVGIAAMVLAVVSLVWLPKFLTPRWFNAVRGR</sequence>
<keyword evidence="1" id="KW-1133">Transmembrane helix</keyword>
<dbReference type="Proteomes" id="UP000561726">
    <property type="component" value="Unassembled WGS sequence"/>
</dbReference>
<reference evidence="3 5" key="2">
    <citation type="submission" date="2020-08" db="EMBL/GenBank/DDBJ databases">
        <title>Sequencing the genomes of 1000 actinobacteria strains.</title>
        <authorList>
            <person name="Klenk H.-P."/>
        </authorList>
    </citation>
    <scope>NUCLEOTIDE SEQUENCE [LARGE SCALE GENOMIC DNA]</scope>
    <source>
        <strain evidence="3 5">DSM 21065</strain>
    </source>
</reference>
<feature type="transmembrane region" description="Helical" evidence="1">
    <location>
        <begin position="35"/>
        <end position="53"/>
    </location>
</feature>
<keyword evidence="1" id="KW-0472">Membrane</keyword>
<proteinExistence type="predicted"/>
<dbReference type="EMBL" id="JACHBQ010000001">
    <property type="protein sequence ID" value="MBB5640657.1"/>
    <property type="molecule type" value="Genomic_DNA"/>
</dbReference>